<feature type="chain" id="PRO_5015844499" description="Porin" evidence="1">
    <location>
        <begin position="19"/>
        <end position="431"/>
    </location>
</feature>
<evidence type="ECO:0008006" key="4">
    <source>
        <dbReference type="Google" id="ProtNLM"/>
    </source>
</evidence>
<reference evidence="2 3" key="1">
    <citation type="submission" date="2017-08" db="EMBL/GenBank/DDBJ databases">
        <title>Infants hospitalized years apart are colonized by the same room-sourced microbial strains.</title>
        <authorList>
            <person name="Brooks B."/>
            <person name="Olm M.R."/>
            <person name="Firek B.A."/>
            <person name="Baker R."/>
            <person name="Thomas B.C."/>
            <person name="Morowitz M.J."/>
            <person name="Banfield J.F."/>
        </authorList>
    </citation>
    <scope>NUCLEOTIDE SEQUENCE [LARGE SCALE GENOMIC DNA]</scope>
    <source>
        <strain evidence="2">S2_003_000_R2_14</strain>
    </source>
</reference>
<evidence type="ECO:0000256" key="1">
    <source>
        <dbReference type="SAM" id="SignalP"/>
    </source>
</evidence>
<accession>A0A2W5T606</accession>
<feature type="signal peptide" evidence="1">
    <location>
        <begin position="1"/>
        <end position="18"/>
    </location>
</feature>
<organism evidence="2 3">
    <name type="scientific">Archangium gephyra</name>
    <dbReference type="NCBI Taxonomy" id="48"/>
    <lineage>
        <taxon>Bacteria</taxon>
        <taxon>Pseudomonadati</taxon>
        <taxon>Myxococcota</taxon>
        <taxon>Myxococcia</taxon>
        <taxon>Myxococcales</taxon>
        <taxon>Cystobacterineae</taxon>
        <taxon>Archangiaceae</taxon>
        <taxon>Archangium</taxon>
    </lineage>
</organism>
<dbReference type="EMBL" id="QFQP01000029">
    <property type="protein sequence ID" value="PZR07696.1"/>
    <property type="molecule type" value="Genomic_DNA"/>
</dbReference>
<keyword evidence="1" id="KW-0732">Signal</keyword>
<evidence type="ECO:0000313" key="3">
    <source>
        <dbReference type="Proteomes" id="UP000249061"/>
    </source>
</evidence>
<sequence>MNRLGILLAALVGTQVSAAELTRVASSFEEKDPFGMFLDFTYQFTRERGTISREWYQLGQLQDVTELNYLKVENRLGIDLHLGIYKDLELHVGVPIIFGQDRTWSFAGGTDANNSTINRNCTLDPQGTQCADPGRGMGQLFNVDPRFNSYRAGLGDFTFGLAWNPFVQKKDPSKPTWTLRFDYTAPTAALLNPAQSTSSTSRGAIGDKVHRYTFSTHVSKRLNQYIEPYVGIWYTLPWKGPGFYSNCDVAYAEGPNSETARATLSHPENCGRDGWTREDTGVRPVHTGGANFGTEITVFEREERFQKVAFDFRGWFNYVSEGRTYNELSDPMRKLLYSSDYGQLGGQFGIIGSAAEFIKLRAYTSIAYNTEHFLTNEDIGKDLNGNGVVDVSSAPEEINPNFDYRVDRVGRRFRIEQQFIFSFMLNASFNF</sequence>
<protein>
    <recommendedName>
        <fullName evidence="4">Porin</fullName>
    </recommendedName>
</protein>
<proteinExistence type="predicted"/>
<dbReference type="AlphaFoldDB" id="A0A2W5T606"/>
<dbReference type="Proteomes" id="UP000249061">
    <property type="component" value="Unassembled WGS sequence"/>
</dbReference>
<name>A0A2W5T606_9BACT</name>
<evidence type="ECO:0000313" key="2">
    <source>
        <dbReference type="EMBL" id="PZR07696.1"/>
    </source>
</evidence>
<comment type="caution">
    <text evidence="2">The sequence shown here is derived from an EMBL/GenBank/DDBJ whole genome shotgun (WGS) entry which is preliminary data.</text>
</comment>
<gene>
    <name evidence="2" type="ORF">DI536_26675</name>
</gene>